<dbReference type="Gene3D" id="3.30.9.10">
    <property type="entry name" value="D-Amino Acid Oxidase, subunit A, domain 2"/>
    <property type="match status" value="1"/>
</dbReference>
<dbReference type="InterPro" id="IPR036188">
    <property type="entry name" value="FAD/NAD-bd_sf"/>
</dbReference>
<keyword evidence="1" id="KW-1133">Transmembrane helix</keyword>
<dbReference type="PANTHER" id="PTHR13847">
    <property type="entry name" value="SARCOSINE DEHYDROGENASE-RELATED"/>
    <property type="match status" value="1"/>
</dbReference>
<dbReference type="Proteomes" id="UP001054902">
    <property type="component" value="Unassembled WGS sequence"/>
</dbReference>
<keyword evidence="4" id="KW-1185">Reference proteome</keyword>
<dbReference type="Gene3D" id="3.50.50.60">
    <property type="entry name" value="FAD/NAD(P)-binding domain"/>
    <property type="match status" value="1"/>
</dbReference>
<feature type="transmembrane region" description="Helical" evidence="1">
    <location>
        <begin position="7"/>
        <end position="24"/>
    </location>
</feature>
<dbReference type="GO" id="GO:0005737">
    <property type="term" value="C:cytoplasm"/>
    <property type="evidence" value="ECO:0007669"/>
    <property type="project" value="TreeGrafter"/>
</dbReference>
<keyword evidence="1" id="KW-0812">Transmembrane</keyword>
<feature type="domain" description="FAD dependent oxidoreductase" evidence="2">
    <location>
        <begin position="6"/>
        <end position="358"/>
    </location>
</feature>
<evidence type="ECO:0000256" key="1">
    <source>
        <dbReference type="SAM" id="Phobius"/>
    </source>
</evidence>
<name>A0AAD3CNX7_9STRA</name>
<dbReference type="SUPFAM" id="SSF51905">
    <property type="entry name" value="FAD/NAD(P)-binding domain"/>
    <property type="match status" value="1"/>
</dbReference>
<evidence type="ECO:0000259" key="2">
    <source>
        <dbReference type="Pfam" id="PF01266"/>
    </source>
</evidence>
<comment type="caution">
    <text evidence="3">The sequence shown here is derived from an EMBL/GenBank/DDBJ whole genome shotgun (WGS) entry which is preliminary data.</text>
</comment>
<proteinExistence type="predicted"/>
<reference evidence="3 4" key="1">
    <citation type="journal article" date="2021" name="Sci. Rep.">
        <title>The genome of the diatom Chaetoceros tenuissimus carries an ancient integrated fragment of an extant virus.</title>
        <authorList>
            <person name="Hongo Y."/>
            <person name="Kimura K."/>
            <person name="Takaki Y."/>
            <person name="Yoshida Y."/>
            <person name="Baba S."/>
            <person name="Kobayashi G."/>
            <person name="Nagasaki K."/>
            <person name="Hano T."/>
            <person name="Tomaru Y."/>
        </authorList>
    </citation>
    <scope>NUCLEOTIDE SEQUENCE [LARGE SCALE GENOMIC DNA]</scope>
    <source>
        <strain evidence="3 4">NIES-3715</strain>
    </source>
</reference>
<dbReference type="PANTHER" id="PTHR13847:SF150">
    <property type="entry name" value="OXIDOREDUCTASE TDA3-RELATED"/>
    <property type="match status" value="1"/>
</dbReference>
<sequence length="379" mass="41078">MVPPSKIVIVGGGVIGTSLSYFLAKEHGISCTLIDPKGIAPGASSKAGGFLASHWRDGTDLEEMQRLGFDLHQEIANDLGASNIDYRRLTCSAVAIDESQTRKVQKPPSKKLESVEWVDRAVIGSATMGTDENIAQVHPRKLCEKMWQFAKEKQGSQLVKGKVNKVIFDTETNAVSKVCLENGSEIDADVFVVACGAWTHHALQSWFKEIDAISSLPPITGVKCHSMLVKPDDVFSQAVFFESDGYFGDADIEVYPRPDGDCYVNGFAGDEVIISEEPGEEEVEKDCIDQLRNAMDMTTTKLGGLIPHTTQACYWPETDDGLPLIGKLPQVPNAFIATGHSVWGILQGPITGKAVAELLVSGSSDCLDLKAFSPERFAD</sequence>
<dbReference type="EMBL" id="BLLK01000038">
    <property type="protein sequence ID" value="GFH49467.1"/>
    <property type="molecule type" value="Genomic_DNA"/>
</dbReference>
<dbReference type="AlphaFoldDB" id="A0AAD3CNX7"/>
<evidence type="ECO:0000313" key="4">
    <source>
        <dbReference type="Proteomes" id="UP001054902"/>
    </source>
</evidence>
<accession>A0AAD3CNX7</accession>
<evidence type="ECO:0000313" key="3">
    <source>
        <dbReference type="EMBL" id="GFH49467.1"/>
    </source>
</evidence>
<dbReference type="Pfam" id="PF01266">
    <property type="entry name" value="DAO"/>
    <property type="match status" value="1"/>
</dbReference>
<gene>
    <name evidence="3" type="ORF">CTEN210_05943</name>
</gene>
<organism evidence="3 4">
    <name type="scientific">Chaetoceros tenuissimus</name>
    <dbReference type="NCBI Taxonomy" id="426638"/>
    <lineage>
        <taxon>Eukaryota</taxon>
        <taxon>Sar</taxon>
        <taxon>Stramenopiles</taxon>
        <taxon>Ochrophyta</taxon>
        <taxon>Bacillariophyta</taxon>
        <taxon>Coscinodiscophyceae</taxon>
        <taxon>Chaetocerotophycidae</taxon>
        <taxon>Chaetocerotales</taxon>
        <taxon>Chaetocerotaceae</taxon>
        <taxon>Chaetoceros</taxon>
    </lineage>
</organism>
<protein>
    <recommendedName>
        <fullName evidence="2">FAD dependent oxidoreductase domain-containing protein</fullName>
    </recommendedName>
</protein>
<keyword evidence="1" id="KW-0472">Membrane</keyword>
<dbReference type="InterPro" id="IPR006076">
    <property type="entry name" value="FAD-dep_OxRdtase"/>
</dbReference>